<sequence>MSKWQDSNLRSQHPKCRGLPTFPHLVKNQQPDSFRTLQARIIQEADLAEGVGLEPTIPFSTTAFQEQLLIQPDAFHFIAARGGVEPPNSTVKVW</sequence>
<organism evidence="3">
    <name type="scientific">uncultured Caudovirales phage</name>
    <dbReference type="NCBI Taxonomy" id="2100421"/>
    <lineage>
        <taxon>Viruses</taxon>
        <taxon>Duplodnaviria</taxon>
        <taxon>Heunggongvirae</taxon>
        <taxon>Uroviricota</taxon>
        <taxon>Caudoviricetes</taxon>
        <taxon>Peduoviridae</taxon>
        <taxon>Maltschvirus</taxon>
        <taxon>Maltschvirus maltsch</taxon>
    </lineage>
</organism>
<evidence type="ECO:0000313" key="3">
    <source>
        <dbReference type="EMBL" id="CAB4170703.1"/>
    </source>
</evidence>
<feature type="compositionally biased region" description="Polar residues" evidence="1">
    <location>
        <begin position="1"/>
        <end position="11"/>
    </location>
</feature>
<evidence type="ECO:0000313" key="4">
    <source>
        <dbReference type="EMBL" id="CAB4198486.1"/>
    </source>
</evidence>
<proteinExistence type="predicted"/>
<dbReference type="EMBL" id="LR796625">
    <property type="protein sequence ID" value="CAB4154553.1"/>
    <property type="molecule type" value="Genomic_DNA"/>
</dbReference>
<evidence type="ECO:0000256" key="1">
    <source>
        <dbReference type="SAM" id="MobiDB-lite"/>
    </source>
</evidence>
<name>A0A6J5PGZ0_9CAUD</name>
<evidence type="ECO:0000313" key="2">
    <source>
        <dbReference type="EMBL" id="CAB4154553.1"/>
    </source>
</evidence>
<accession>A0A6J5PGZ0</accession>
<protein>
    <submittedName>
        <fullName evidence="3">Uncharacterized protein</fullName>
    </submittedName>
</protein>
<reference evidence="3" key="1">
    <citation type="submission" date="2020-05" db="EMBL/GenBank/DDBJ databases">
        <authorList>
            <person name="Chiriac C."/>
            <person name="Salcher M."/>
            <person name="Ghai R."/>
            <person name="Kavagutti S V."/>
        </authorList>
    </citation>
    <scope>NUCLEOTIDE SEQUENCE</scope>
</reference>
<dbReference type="EMBL" id="LR797270">
    <property type="protein sequence ID" value="CAB4198486.1"/>
    <property type="molecule type" value="Genomic_DNA"/>
</dbReference>
<dbReference type="EMBL" id="LR796859">
    <property type="protein sequence ID" value="CAB4170703.1"/>
    <property type="molecule type" value="Genomic_DNA"/>
</dbReference>
<gene>
    <name evidence="4" type="ORF">UFOVP1307_113</name>
    <name evidence="2" type="ORF">UFOVP651_10</name>
    <name evidence="3" type="ORF">UFOVP902_89</name>
</gene>
<feature type="region of interest" description="Disordered" evidence="1">
    <location>
        <begin position="1"/>
        <end position="24"/>
    </location>
</feature>